<dbReference type="AlphaFoldDB" id="A0A084VKJ4"/>
<keyword evidence="4" id="KW-1185">Reference proteome</keyword>
<dbReference type="EnsemblMetazoa" id="ASIC005893-RA">
    <property type="protein sequence ID" value="ASIC005893-PA"/>
    <property type="gene ID" value="ASIC005893"/>
</dbReference>
<evidence type="ECO:0000313" key="4">
    <source>
        <dbReference type="Proteomes" id="UP000030765"/>
    </source>
</evidence>
<sequence>MTNALVHARNNSTARRTGDCNASLDDEPRRKIRWRDTDEIEFHTLRRSVGQKVTNTEPGTRESIPDATDPDAGPGARSRACVHKRDGSFERGLRTTTKTAATTTTDNADRSGDDRTAENRTKQIDGRW</sequence>
<keyword evidence="2" id="KW-0328">Glycosyltransferase</keyword>
<protein>
    <submittedName>
        <fullName evidence="2 3">UDP-N-acetylglucosamine--peptide N-acetylglucosaminyltransferase 110 kDa subunit</fullName>
    </submittedName>
</protein>
<evidence type="ECO:0000313" key="3">
    <source>
        <dbReference type="EnsemblMetazoa" id="ASIC005893-PA"/>
    </source>
</evidence>
<feature type="compositionally biased region" description="Low complexity" evidence="1">
    <location>
        <begin position="95"/>
        <end position="105"/>
    </location>
</feature>
<feature type="compositionally biased region" description="Basic and acidic residues" evidence="1">
    <location>
        <begin position="83"/>
        <end position="93"/>
    </location>
</feature>
<feature type="compositionally biased region" description="Polar residues" evidence="1">
    <location>
        <begin position="1"/>
        <end position="15"/>
    </location>
</feature>
<feature type="region of interest" description="Disordered" evidence="1">
    <location>
        <begin position="1"/>
        <end position="26"/>
    </location>
</feature>
<reference evidence="2 4" key="1">
    <citation type="journal article" date="2014" name="BMC Genomics">
        <title>Genome sequence of Anopheles sinensis provides insight into genetics basis of mosquito competence for malaria parasites.</title>
        <authorList>
            <person name="Zhou D."/>
            <person name="Zhang D."/>
            <person name="Ding G."/>
            <person name="Shi L."/>
            <person name="Hou Q."/>
            <person name="Ye Y."/>
            <person name="Xu Y."/>
            <person name="Zhou H."/>
            <person name="Xiong C."/>
            <person name="Li S."/>
            <person name="Yu J."/>
            <person name="Hong S."/>
            <person name="Yu X."/>
            <person name="Zou P."/>
            <person name="Chen C."/>
            <person name="Chang X."/>
            <person name="Wang W."/>
            <person name="Lv Y."/>
            <person name="Sun Y."/>
            <person name="Ma L."/>
            <person name="Shen B."/>
            <person name="Zhu C."/>
        </authorList>
    </citation>
    <scope>NUCLEOTIDE SEQUENCE [LARGE SCALE GENOMIC DNA]</scope>
</reference>
<reference evidence="3" key="2">
    <citation type="submission" date="2020-05" db="UniProtKB">
        <authorList>
            <consortium name="EnsemblMetazoa"/>
        </authorList>
    </citation>
    <scope>IDENTIFICATION</scope>
</reference>
<accession>A0A084VKJ4</accession>
<gene>
    <name evidence="2" type="ORF">ZHAS_00005893</name>
</gene>
<dbReference type="EMBL" id="KE524948">
    <property type="protein sequence ID" value="KFB38488.1"/>
    <property type="molecule type" value="Genomic_DNA"/>
</dbReference>
<evidence type="ECO:0000313" key="2">
    <source>
        <dbReference type="EMBL" id="KFB38488.1"/>
    </source>
</evidence>
<organism evidence="2">
    <name type="scientific">Anopheles sinensis</name>
    <name type="common">Mosquito</name>
    <dbReference type="NCBI Taxonomy" id="74873"/>
    <lineage>
        <taxon>Eukaryota</taxon>
        <taxon>Metazoa</taxon>
        <taxon>Ecdysozoa</taxon>
        <taxon>Arthropoda</taxon>
        <taxon>Hexapoda</taxon>
        <taxon>Insecta</taxon>
        <taxon>Pterygota</taxon>
        <taxon>Neoptera</taxon>
        <taxon>Endopterygota</taxon>
        <taxon>Diptera</taxon>
        <taxon>Nematocera</taxon>
        <taxon>Culicoidea</taxon>
        <taxon>Culicidae</taxon>
        <taxon>Anophelinae</taxon>
        <taxon>Anopheles</taxon>
    </lineage>
</organism>
<name>A0A084VKJ4_ANOSI</name>
<proteinExistence type="predicted"/>
<dbReference type="VEuPathDB" id="VectorBase:ASIC005893"/>
<dbReference type="Proteomes" id="UP000030765">
    <property type="component" value="Unassembled WGS sequence"/>
</dbReference>
<dbReference type="EMBL" id="ATLV01014226">
    <property type="status" value="NOT_ANNOTATED_CDS"/>
    <property type="molecule type" value="Genomic_DNA"/>
</dbReference>
<feature type="compositionally biased region" description="Basic and acidic residues" evidence="1">
    <location>
        <begin position="107"/>
        <end position="128"/>
    </location>
</feature>
<evidence type="ECO:0000256" key="1">
    <source>
        <dbReference type="SAM" id="MobiDB-lite"/>
    </source>
</evidence>
<dbReference type="GO" id="GO:0016757">
    <property type="term" value="F:glycosyltransferase activity"/>
    <property type="evidence" value="ECO:0007669"/>
    <property type="project" value="UniProtKB-KW"/>
</dbReference>
<keyword evidence="2" id="KW-0808">Transferase</keyword>
<feature type="region of interest" description="Disordered" evidence="1">
    <location>
        <begin position="47"/>
        <end position="128"/>
    </location>
</feature>